<proteinExistence type="predicted"/>
<dbReference type="InterPro" id="IPR002347">
    <property type="entry name" value="SDR_fam"/>
</dbReference>
<sequence>MIVSLKNMCKSINLYYVVIFYLLLFLLLVFIPQRKQKNFIEGNQILIIGGSTGLGISLAIQLQDMGCKVYIAGRNLEKLKHLQKIHGFNFYVLDVRDINTLKVITEKFNYVFYCAGYCVPGYFIDLKIEDFKQMMDTNFFGCINTLKYLLHANKTPFSYIAIASTVCYYTFPGYSGYSPSKAALKSFFDAAELELEKKNIKSYIYFVNTIDSLGFKNENKTKPEFTKYVEGEATEKSNPDIRASVLIKSLKDERTKIVKDFETQILKVAPSIDYFSEIIYLPLAIIILPVWNYYIRKLFLNHHQ</sequence>
<dbReference type="AlphaFoldDB" id="S7XJJ0"/>
<dbReference type="InterPro" id="IPR036291">
    <property type="entry name" value="NAD(P)-bd_dom_sf"/>
</dbReference>
<dbReference type="PANTHER" id="PTHR43550">
    <property type="entry name" value="3-KETODIHYDROSPHINGOSINE REDUCTASE"/>
    <property type="match status" value="1"/>
</dbReference>
<feature type="transmembrane region" description="Helical" evidence="1">
    <location>
        <begin position="12"/>
        <end position="31"/>
    </location>
</feature>
<dbReference type="VEuPathDB" id="MicrosporidiaDB:SLOPH_1642"/>
<name>S7XJJ0_SPRLO</name>
<gene>
    <name evidence="2" type="ORF">SLOPH_1642</name>
</gene>
<dbReference type="STRING" id="1358809.S7XJJ0"/>
<dbReference type="Gene3D" id="3.40.50.720">
    <property type="entry name" value="NAD(P)-binding Rossmann-like Domain"/>
    <property type="match status" value="1"/>
</dbReference>
<keyword evidence="3" id="KW-1185">Reference proteome</keyword>
<comment type="caution">
    <text evidence="2">The sequence shown here is derived from an EMBL/GenBank/DDBJ whole genome shotgun (WGS) entry which is preliminary data.</text>
</comment>
<dbReference type="GO" id="GO:0006666">
    <property type="term" value="P:3-keto-sphinganine metabolic process"/>
    <property type="evidence" value="ECO:0007669"/>
    <property type="project" value="TreeGrafter"/>
</dbReference>
<dbReference type="SUPFAM" id="SSF51735">
    <property type="entry name" value="NAD(P)-binding Rossmann-fold domains"/>
    <property type="match status" value="1"/>
</dbReference>
<keyword evidence="1" id="KW-1133">Transmembrane helix</keyword>
<dbReference type="EMBL" id="ATCN01000363">
    <property type="protein sequence ID" value="EPR79189.1"/>
    <property type="molecule type" value="Genomic_DNA"/>
</dbReference>
<dbReference type="GO" id="GO:0047560">
    <property type="term" value="F:3-dehydrosphinganine reductase activity"/>
    <property type="evidence" value="ECO:0007669"/>
    <property type="project" value="TreeGrafter"/>
</dbReference>
<dbReference type="GO" id="GO:0030148">
    <property type="term" value="P:sphingolipid biosynthetic process"/>
    <property type="evidence" value="ECO:0007669"/>
    <property type="project" value="TreeGrafter"/>
</dbReference>
<evidence type="ECO:0000313" key="3">
    <source>
        <dbReference type="Proteomes" id="UP000014978"/>
    </source>
</evidence>
<dbReference type="OMA" id="PRQWGFF"/>
<feature type="transmembrane region" description="Helical" evidence="1">
    <location>
        <begin position="278"/>
        <end position="295"/>
    </location>
</feature>
<keyword evidence="1" id="KW-0812">Transmembrane</keyword>
<keyword evidence="1" id="KW-0472">Membrane</keyword>
<dbReference type="OrthoDB" id="10267115at2759"/>
<dbReference type="Pfam" id="PF00106">
    <property type="entry name" value="adh_short"/>
    <property type="match status" value="1"/>
</dbReference>
<accession>S7XJJ0</accession>
<organism evidence="2 3">
    <name type="scientific">Spraguea lophii (strain 42_110)</name>
    <name type="common">Microsporidian parasite</name>
    <dbReference type="NCBI Taxonomy" id="1358809"/>
    <lineage>
        <taxon>Eukaryota</taxon>
        <taxon>Fungi</taxon>
        <taxon>Fungi incertae sedis</taxon>
        <taxon>Microsporidia</taxon>
        <taxon>Spragueidae</taxon>
        <taxon>Spraguea</taxon>
    </lineage>
</organism>
<protein>
    <submittedName>
        <fullName evidence="2">Short chain dehydrogenase</fullName>
    </submittedName>
</protein>
<reference evidence="3" key="1">
    <citation type="journal article" date="2013" name="PLoS Genet.">
        <title>The genome of Spraguea lophii and the basis of host-microsporidian interactions.</title>
        <authorList>
            <person name="Campbell S.E."/>
            <person name="Williams T.A."/>
            <person name="Yousuf A."/>
            <person name="Soanes D.M."/>
            <person name="Paszkiewicz K.H."/>
            <person name="Williams B.A.P."/>
        </authorList>
    </citation>
    <scope>NUCLEOTIDE SEQUENCE [LARGE SCALE GENOMIC DNA]</scope>
    <source>
        <strain evidence="3">42_110</strain>
    </source>
</reference>
<dbReference type="HOGENOM" id="CLU_010194_3_0_1"/>
<dbReference type="GO" id="GO:0005789">
    <property type="term" value="C:endoplasmic reticulum membrane"/>
    <property type="evidence" value="ECO:0007669"/>
    <property type="project" value="TreeGrafter"/>
</dbReference>
<dbReference type="PANTHER" id="PTHR43550:SF3">
    <property type="entry name" value="3-KETODIHYDROSPHINGOSINE REDUCTASE"/>
    <property type="match status" value="1"/>
</dbReference>
<evidence type="ECO:0000313" key="2">
    <source>
        <dbReference type="EMBL" id="EPR79189.1"/>
    </source>
</evidence>
<dbReference type="Proteomes" id="UP000014978">
    <property type="component" value="Unassembled WGS sequence"/>
</dbReference>
<evidence type="ECO:0000256" key="1">
    <source>
        <dbReference type="SAM" id="Phobius"/>
    </source>
</evidence>
<dbReference type="FunCoup" id="S7XJJ0">
    <property type="interactions" value="34"/>
</dbReference>
<dbReference type="InParanoid" id="S7XJJ0"/>